<dbReference type="Proteomes" id="UP001187343">
    <property type="component" value="Unassembled WGS sequence"/>
</dbReference>
<evidence type="ECO:0000313" key="2">
    <source>
        <dbReference type="Proteomes" id="UP001187343"/>
    </source>
</evidence>
<evidence type="ECO:0000313" key="1">
    <source>
        <dbReference type="EMBL" id="KAK2913238.1"/>
    </source>
</evidence>
<gene>
    <name evidence="1" type="ORF">Q8A67_001637</name>
</gene>
<sequence length="93" mass="10722">MHLALVTGDRFCQILLISNEPVESCWERQKAKSLKIQIVRFAVKSDGYVNESAVLEAIEKKMNQILGDQQMEIESSVTWRVQPDGQIFQRQDK</sequence>
<dbReference type="EMBL" id="JAUYZG010000002">
    <property type="protein sequence ID" value="KAK2913238.1"/>
    <property type="molecule type" value="Genomic_DNA"/>
</dbReference>
<proteinExistence type="predicted"/>
<dbReference type="AlphaFoldDB" id="A0AA88TW14"/>
<protein>
    <submittedName>
        <fullName evidence="1">Uncharacterized protein</fullName>
    </submittedName>
</protein>
<comment type="caution">
    <text evidence="1">The sequence shown here is derived from an EMBL/GenBank/DDBJ whole genome shotgun (WGS) entry which is preliminary data.</text>
</comment>
<organism evidence="1 2">
    <name type="scientific">Cirrhinus molitorella</name>
    <name type="common">mud carp</name>
    <dbReference type="NCBI Taxonomy" id="172907"/>
    <lineage>
        <taxon>Eukaryota</taxon>
        <taxon>Metazoa</taxon>
        <taxon>Chordata</taxon>
        <taxon>Craniata</taxon>
        <taxon>Vertebrata</taxon>
        <taxon>Euteleostomi</taxon>
        <taxon>Actinopterygii</taxon>
        <taxon>Neopterygii</taxon>
        <taxon>Teleostei</taxon>
        <taxon>Ostariophysi</taxon>
        <taxon>Cypriniformes</taxon>
        <taxon>Cyprinidae</taxon>
        <taxon>Labeoninae</taxon>
        <taxon>Labeonini</taxon>
        <taxon>Cirrhinus</taxon>
    </lineage>
</organism>
<accession>A0AA88TW14</accession>
<reference evidence="1" key="1">
    <citation type="submission" date="2023-08" db="EMBL/GenBank/DDBJ databases">
        <title>Chromosome-level Genome Assembly of mud carp (Cirrhinus molitorella).</title>
        <authorList>
            <person name="Liu H."/>
        </authorList>
    </citation>
    <scope>NUCLEOTIDE SEQUENCE</scope>
    <source>
        <strain evidence="1">Prfri</strain>
        <tissue evidence="1">Muscle</tissue>
    </source>
</reference>
<keyword evidence="2" id="KW-1185">Reference proteome</keyword>
<name>A0AA88TW14_9TELE</name>